<keyword evidence="3" id="KW-1185">Reference proteome</keyword>
<keyword evidence="1" id="KW-1133">Transmembrane helix</keyword>
<keyword evidence="1" id="KW-0472">Membrane</keyword>
<sequence length="160" mass="17549">MREQREFSRLIVSGGALFAFGLLAGLIYTFALIGQIEVWPLPWHITLASYWDADAWRRAHVGSLMNAIVVLVFASAAKAISLPDSSWFPFALCVQATAWLNSTAFVLAAILGVRGLSGNGSETNLVVYLLFLMAVITAFIQSWLLARHAWYFGHSTQVGS</sequence>
<dbReference type="OrthoDB" id="5739128at2"/>
<evidence type="ECO:0000256" key="1">
    <source>
        <dbReference type="SAM" id="Phobius"/>
    </source>
</evidence>
<dbReference type="EMBL" id="AQQV01000002">
    <property type="protein sequence ID" value="ORE86838.1"/>
    <property type="molecule type" value="Genomic_DNA"/>
</dbReference>
<dbReference type="AlphaFoldDB" id="A0A1Y1SCW4"/>
<accession>A0A1Y1SCW4</accession>
<keyword evidence="1" id="KW-0812">Transmembrane</keyword>
<feature type="transmembrane region" description="Helical" evidence="1">
    <location>
        <begin position="59"/>
        <end position="80"/>
    </location>
</feature>
<dbReference type="InterPro" id="IPR058965">
    <property type="entry name" value="SOI/HabA-like"/>
</dbReference>
<proteinExistence type="predicted"/>
<gene>
    <name evidence="2" type="ORF">ATO7_07357</name>
</gene>
<dbReference type="Proteomes" id="UP000192342">
    <property type="component" value="Unassembled WGS sequence"/>
</dbReference>
<name>A0A1Y1SCW4_9GAMM</name>
<feature type="transmembrane region" description="Helical" evidence="1">
    <location>
        <begin position="87"/>
        <end position="113"/>
    </location>
</feature>
<comment type="caution">
    <text evidence="2">The sequence shown here is derived from an EMBL/GenBank/DDBJ whole genome shotgun (WGS) entry which is preliminary data.</text>
</comment>
<reference evidence="2 3" key="1">
    <citation type="submission" date="2013-04" db="EMBL/GenBank/DDBJ databases">
        <title>Oceanococcus atlanticus 22II-S10r2 Genome Sequencing.</title>
        <authorList>
            <person name="Lai Q."/>
            <person name="Li G."/>
            <person name="Shao Z."/>
        </authorList>
    </citation>
    <scope>NUCLEOTIDE SEQUENCE [LARGE SCALE GENOMIC DNA]</scope>
    <source>
        <strain evidence="2 3">22II-S10r2</strain>
    </source>
</reference>
<organism evidence="2 3">
    <name type="scientific">Oceanococcus atlanticus</name>
    <dbReference type="NCBI Taxonomy" id="1317117"/>
    <lineage>
        <taxon>Bacteria</taxon>
        <taxon>Pseudomonadati</taxon>
        <taxon>Pseudomonadota</taxon>
        <taxon>Gammaproteobacteria</taxon>
        <taxon>Chromatiales</taxon>
        <taxon>Oceanococcaceae</taxon>
        <taxon>Oceanococcus</taxon>
    </lineage>
</organism>
<dbReference type="RefSeq" id="WP_083561066.1">
    <property type="nucleotide sequence ID" value="NZ_AQQV01000002.1"/>
</dbReference>
<feature type="transmembrane region" description="Helical" evidence="1">
    <location>
        <begin position="12"/>
        <end position="33"/>
    </location>
</feature>
<dbReference type="STRING" id="1317117.ATO7_07357"/>
<protein>
    <submittedName>
        <fullName evidence="2">Uncharacterized protein</fullName>
    </submittedName>
</protein>
<feature type="transmembrane region" description="Helical" evidence="1">
    <location>
        <begin position="125"/>
        <end position="146"/>
    </location>
</feature>
<evidence type="ECO:0000313" key="2">
    <source>
        <dbReference type="EMBL" id="ORE86838.1"/>
    </source>
</evidence>
<evidence type="ECO:0000313" key="3">
    <source>
        <dbReference type="Proteomes" id="UP000192342"/>
    </source>
</evidence>
<dbReference type="Pfam" id="PF26512">
    <property type="entry name" value="SOI"/>
    <property type="match status" value="1"/>
</dbReference>